<dbReference type="Proteomes" id="UP000742460">
    <property type="component" value="Unassembled WGS sequence"/>
</dbReference>
<reference evidence="3" key="1">
    <citation type="journal article" date="2021" name="PeerJ">
        <title>Extensive microbial diversity within the chicken gut microbiome revealed by metagenomics and culture.</title>
        <authorList>
            <person name="Gilroy R."/>
            <person name="Ravi A."/>
            <person name="Getino M."/>
            <person name="Pursley I."/>
            <person name="Horton D.L."/>
            <person name="Alikhan N.F."/>
            <person name="Baker D."/>
            <person name="Gharbi K."/>
            <person name="Hall N."/>
            <person name="Watson M."/>
            <person name="Adriaenssens E.M."/>
            <person name="Foster-Nyarko E."/>
            <person name="Jarju S."/>
            <person name="Secka A."/>
            <person name="Antonio M."/>
            <person name="Oren A."/>
            <person name="Chaudhuri R.R."/>
            <person name="La Ragione R."/>
            <person name="Hildebrand F."/>
            <person name="Pallen M.J."/>
        </authorList>
    </citation>
    <scope>NUCLEOTIDE SEQUENCE</scope>
    <source>
        <strain evidence="3">ChiGjej5B5-22894</strain>
    </source>
</reference>
<dbReference type="AlphaFoldDB" id="A0A921MTR3"/>
<organism evidence="3 4">
    <name type="scientific">Brachybacterium massiliense</name>
    <dbReference type="NCBI Taxonomy" id="1755098"/>
    <lineage>
        <taxon>Bacteria</taxon>
        <taxon>Bacillati</taxon>
        <taxon>Actinomycetota</taxon>
        <taxon>Actinomycetes</taxon>
        <taxon>Micrococcales</taxon>
        <taxon>Dermabacteraceae</taxon>
        <taxon>Brachybacterium</taxon>
    </lineage>
</organism>
<gene>
    <name evidence="3" type="ORF">K8V81_00480</name>
</gene>
<evidence type="ECO:0000256" key="1">
    <source>
        <dbReference type="SAM" id="MobiDB-lite"/>
    </source>
</evidence>
<sequence length="287" mass="28137">MSDGQSPTPAPRKRPSYGLPGPTTPPTGPAAQPGSAPQPGSAAQPGSAPAQPDGSWGGSPAGGSWGSPSGGAPSGNAPADPYAPQTGPLPGSVSSGHGYGAGYGPGPGQSAPQAPRRRRGLWPLIIGLVLLVGVAPVVTIGGFIWSISSLAGDATTGPVPMEGATAQIEVPANEMLIVYVPKADEATAECTAEGADPGAVTTVPSSSDTTFGNGEEYVQVLGIAAVQDTTVTVTCTGTDAPAHLGPYSMVSMAGPLLIGLVVGVLAGLIGLVLTVIGIVKLVRSRRA</sequence>
<feature type="compositionally biased region" description="Low complexity" evidence="1">
    <location>
        <begin position="29"/>
        <end position="54"/>
    </location>
</feature>
<proteinExistence type="predicted"/>
<feature type="transmembrane region" description="Helical" evidence="2">
    <location>
        <begin position="256"/>
        <end position="282"/>
    </location>
</feature>
<evidence type="ECO:0000313" key="4">
    <source>
        <dbReference type="Proteomes" id="UP000742460"/>
    </source>
</evidence>
<feature type="transmembrane region" description="Helical" evidence="2">
    <location>
        <begin position="121"/>
        <end position="145"/>
    </location>
</feature>
<feature type="region of interest" description="Disordered" evidence="1">
    <location>
        <begin position="1"/>
        <end position="115"/>
    </location>
</feature>
<reference evidence="3" key="2">
    <citation type="submission" date="2021-09" db="EMBL/GenBank/DDBJ databases">
        <authorList>
            <person name="Gilroy R."/>
        </authorList>
    </citation>
    <scope>NUCLEOTIDE SEQUENCE</scope>
    <source>
        <strain evidence="3">ChiGjej5B5-22894</strain>
    </source>
</reference>
<evidence type="ECO:0000256" key="2">
    <source>
        <dbReference type="SAM" id="Phobius"/>
    </source>
</evidence>
<comment type="caution">
    <text evidence="3">The sequence shown here is derived from an EMBL/GenBank/DDBJ whole genome shotgun (WGS) entry which is preliminary data.</text>
</comment>
<keyword evidence="2" id="KW-0472">Membrane</keyword>
<evidence type="ECO:0000313" key="3">
    <source>
        <dbReference type="EMBL" id="HJG90175.1"/>
    </source>
</evidence>
<name>A0A921MTR3_9MICO</name>
<keyword evidence="2" id="KW-1133">Transmembrane helix</keyword>
<keyword evidence="2" id="KW-0812">Transmembrane</keyword>
<dbReference type="EMBL" id="DYUE01000016">
    <property type="protein sequence ID" value="HJG90175.1"/>
    <property type="molecule type" value="Genomic_DNA"/>
</dbReference>
<accession>A0A921MTR3</accession>
<feature type="compositionally biased region" description="Gly residues" evidence="1">
    <location>
        <begin position="55"/>
        <end position="73"/>
    </location>
</feature>
<feature type="compositionally biased region" description="Gly residues" evidence="1">
    <location>
        <begin position="97"/>
        <end position="107"/>
    </location>
</feature>
<protein>
    <submittedName>
        <fullName evidence="3">Uncharacterized protein</fullName>
    </submittedName>
</protein>